<feature type="region of interest" description="Disordered" evidence="1">
    <location>
        <begin position="71"/>
        <end position="100"/>
    </location>
</feature>
<protein>
    <submittedName>
        <fullName evidence="2">Uncharacterized protein</fullName>
    </submittedName>
</protein>
<dbReference type="Proteomes" id="UP000000305">
    <property type="component" value="Unassembled WGS sequence"/>
</dbReference>
<dbReference type="KEGG" id="dpx:DAPPUDRAFT_262493"/>
<proteinExistence type="predicted"/>
<dbReference type="EMBL" id="GL732692">
    <property type="protein sequence ID" value="EFX66857.1"/>
    <property type="molecule type" value="Genomic_DNA"/>
</dbReference>
<reference evidence="2 3" key="1">
    <citation type="journal article" date="2011" name="Science">
        <title>The ecoresponsive genome of Daphnia pulex.</title>
        <authorList>
            <person name="Colbourne J.K."/>
            <person name="Pfrender M.E."/>
            <person name="Gilbert D."/>
            <person name="Thomas W.K."/>
            <person name="Tucker A."/>
            <person name="Oakley T.H."/>
            <person name="Tokishita S."/>
            <person name="Aerts A."/>
            <person name="Arnold G.J."/>
            <person name="Basu M.K."/>
            <person name="Bauer D.J."/>
            <person name="Caceres C.E."/>
            <person name="Carmel L."/>
            <person name="Casola C."/>
            <person name="Choi J.H."/>
            <person name="Detter J.C."/>
            <person name="Dong Q."/>
            <person name="Dusheyko S."/>
            <person name="Eads B.D."/>
            <person name="Frohlich T."/>
            <person name="Geiler-Samerotte K.A."/>
            <person name="Gerlach D."/>
            <person name="Hatcher P."/>
            <person name="Jogdeo S."/>
            <person name="Krijgsveld J."/>
            <person name="Kriventseva E.V."/>
            <person name="Kultz D."/>
            <person name="Laforsch C."/>
            <person name="Lindquist E."/>
            <person name="Lopez J."/>
            <person name="Manak J.R."/>
            <person name="Muller J."/>
            <person name="Pangilinan J."/>
            <person name="Patwardhan R.P."/>
            <person name="Pitluck S."/>
            <person name="Pritham E.J."/>
            <person name="Rechtsteiner A."/>
            <person name="Rho M."/>
            <person name="Rogozin I.B."/>
            <person name="Sakarya O."/>
            <person name="Salamov A."/>
            <person name="Schaack S."/>
            <person name="Shapiro H."/>
            <person name="Shiga Y."/>
            <person name="Skalitzky C."/>
            <person name="Smith Z."/>
            <person name="Souvorov A."/>
            <person name="Sung W."/>
            <person name="Tang Z."/>
            <person name="Tsuchiya D."/>
            <person name="Tu H."/>
            <person name="Vos H."/>
            <person name="Wang M."/>
            <person name="Wolf Y.I."/>
            <person name="Yamagata H."/>
            <person name="Yamada T."/>
            <person name="Ye Y."/>
            <person name="Shaw J.R."/>
            <person name="Andrews J."/>
            <person name="Crease T.J."/>
            <person name="Tang H."/>
            <person name="Lucas S.M."/>
            <person name="Robertson H.M."/>
            <person name="Bork P."/>
            <person name="Koonin E.V."/>
            <person name="Zdobnov E.M."/>
            <person name="Grigoriev I.V."/>
            <person name="Lynch M."/>
            <person name="Boore J.L."/>
        </authorList>
    </citation>
    <scope>NUCLEOTIDE SEQUENCE [LARGE SCALE GENOMIC DNA]</scope>
</reference>
<dbReference type="HOGENOM" id="CLU_1671097_0_0_1"/>
<organism evidence="2 3">
    <name type="scientific">Daphnia pulex</name>
    <name type="common">Water flea</name>
    <dbReference type="NCBI Taxonomy" id="6669"/>
    <lineage>
        <taxon>Eukaryota</taxon>
        <taxon>Metazoa</taxon>
        <taxon>Ecdysozoa</taxon>
        <taxon>Arthropoda</taxon>
        <taxon>Crustacea</taxon>
        <taxon>Branchiopoda</taxon>
        <taxon>Diplostraca</taxon>
        <taxon>Cladocera</taxon>
        <taxon>Anomopoda</taxon>
        <taxon>Daphniidae</taxon>
        <taxon>Daphnia</taxon>
    </lineage>
</organism>
<gene>
    <name evidence="2" type="ORF">DAPPUDRAFT_262493</name>
</gene>
<accession>E9HN38</accession>
<feature type="compositionally biased region" description="Low complexity" evidence="1">
    <location>
        <begin position="76"/>
        <end position="85"/>
    </location>
</feature>
<name>E9HN38_DAPPU</name>
<keyword evidence="3" id="KW-1185">Reference proteome</keyword>
<evidence type="ECO:0000256" key="1">
    <source>
        <dbReference type="SAM" id="MobiDB-lite"/>
    </source>
</evidence>
<evidence type="ECO:0000313" key="3">
    <source>
        <dbReference type="Proteomes" id="UP000000305"/>
    </source>
</evidence>
<dbReference type="InParanoid" id="E9HN38"/>
<sequence>MEANSNKGINSEWSLPSKSTELFVQFIASVTINNPQRFNETSDILTVKFDGIAMEEDKWSKLNISTVLPWKKTNGSSTSTSTSTSHHYNEQGNGSQRKRRDEVAAGYEMRVLQVGEAAEGAANPAANAANLVAGVAHPVAGVANEVFTEMGEIPLLQL</sequence>
<dbReference type="AlphaFoldDB" id="E9HN38"/>
<evidence type="ECO:0000313" key="2">
    <source>
        <dbReference type="EMBL" id="EFX66857.1"/>
    </source>
</evidence>